<accession>A0A848GU89</accession>
<proteinExistence type="predicted"/>
<dbReference type="Proteomes" id="UP000583266">
    <property type="component" value="Unassembled WGS sequence"/>
</dbReference>
<evidence type="ECO:0000313" key="2">
    <source>
        <dbReference type="Proteomes" id="UP000583266"/>
    </source>
</evidence>
<keyword evidence="2" id="KW-1185">Reference proteome</keyword>
<reference evidence="1 2" key="1">
    <citation type="submission" date="2020-04" db="EMBL/GenBank/DDBJ databases">
        <title>Chitinophaga sp. G-6-1-13 sp. nov., isolated from soil.</title>
        <authorList>
            <person name="Dahal R.H."/>
            <person name="Chaudhary D.K."/>
        </authorList>
    </citation>
    <scope>NUCLEOTIDE SEQUENCE [LARGE SCALE GENOMIC DNA]</scope>
    <source>
        <strain evidence="1 2">G-6-1-13</strain>
    </source>
</reference>
<sequence length="85" mass="9966">MKVYIEYEVKETNEIIQPIADQLLSTTTELIKYRVMWGLRKLEDEIEEEGGQIIVHMNGRIHTKSFTPELTEKIKVALKTVFEND</sequence>
<dbReference type="RefSeq" id="WP_169228683.1">
    <property type="nucleotide sequence ID" value="NZ_JABBGC010000004.1"/>
</dbReference>
<organism evidence="1 2">
    <name type="scientific">Chitinophaga fulva</name>
    <dbReference type="NCBI Taxonomy" id="2728842"/>
    <lineage>
        <taxon>Bacteria</taxon>
        <taxon>Pseudomonadati</taxon>
        <taxon>Bacteroidota</taxon>
        <taxon>Chitinophagia</taxon>
        <taxon>Chitinophagales</taxon>
        <taxon>Chitinophagaceae</taxon>
        <taxon>Chitinophaga</taxon>
    </lineage>
</organism>
<name>A0A848GU89_9BACT</name>
<evidence type="ECO:0000313" key="1">
    <source>
        <dbReference type="EMBL" id="NML41647.1"/>
    </source>
</evidence>
<comment type="caution">
    <text evidence="1">The sequence shown here is derived from an EMBL/GenBank/DDBJ whole genome shotgun (WGS) entry which is preliminary data.</text>
</comment>
<dbReference type="AlphaFoldDB" id="A0A848GU89"/>
<dbReference type="EMBL" id="JABBGC010000004">
    <property type="protein sequence ID" value="NML41647.1"/>
    <property type="molecule type" value="Genomic_DNA"/>
</dbReference>
<protein>
    <submittedName>
        <fullName evidence="1">Uncharacterized protein</fullName>
    </submittedName>
</protein>
<gene>
    <name evidence="1" type="ORF">HHL17_30965</name>
</gene>